<dbReference type="AlphaFoldDB" id="H2AT38"/>
<dbReference type="PANTHER" id="PTHR23322">
    <property type="entry name" value="FAS-ASSOCIATED PROTEIN"/>
    <property type="match status" value="1"/>
</dbReference>
<dbReference type="GO" id="GO:0043130">
    <property type="term" value="F:ubiquitin binding"/>
    <property type="evidence" value="ECO:0007669"/>
    <property type="project" value="TreeGrafter"/>
</dbReference>
<dbReference type="eggNOG" id="KOG1363">
    <property type="taxonomic scope" value="Eukaryota"/>
</dbReference>
<dbReference type="PROSITE" id="PS50033">
    <property type="entry name" value="UBX"/>
    <property type="match status" value="1"/>
</dbReference>
<dbReference type="FunCoup" id="H2AT38">
    <property type="interactions" value="164"/>
</dbReference>
<dbReference type="GeneID" id="13885456"/>
<dbReference type="GO" id="GO:0034982">
    <property type="term" value="P:mitochondrial protein processing"/>
    <property type="evidence" value="ECO:0007669"/>
    <property type="project" value="EnsemblFungi"/>
</dbReference>
<dbReference type="KEGG" id="kaf:KAFR_0C05470"/>
<evidence type="ECO:0000256" key="1">
    <source>
        <dbReference type="SAM" id="Coils"/>
    </source>
</evidence>
<dbReference type="InterPro" id="IPR029071">
    <property type="entry name" value="Ubiquitin-like_domsf"/>
</dbReference>
<dbReference type="Pfam" id="PF00789">
    <property type="entry name" value="UBX"/>
    <property type="match status" value="1"/>
</dbReference>
<name>H2AT38_KAZAF</name>
<dbReference type="GO" id="GO:0000839">
    <property type="term" value="C:Hrd1p ubiquitin ligase ERAD-L complex"/>
    <property type="evidence" value="ECO:0007669"/>
    <property type="project" value="EnsemblFungi"/>
</dbReference>
<dbReference type="OrthoDB" id="1026733at2759"/>
<dbReference type="GO" id="GO:0005739">
    <property type="term" value="C:mitochondrion"/>
    <property type="evidence" value="ECO:0007669"/>
    <property type="project" value="GOC"/>
</dbReference>
<dbReference type="GO" id="GO:0034389">
    <property type="term" value="P:lipid droplet organization"/>
    <property type="evidence" value="ECO:0007669"/>
    <property type="project" value="EnsemblFungi"/>
</dbReference>
<dbReference type="GO" id="GO:0005811">
    <property type="term" value="C:lipid droplet"/>
    <property type="evidence" value="ECO:0007669"/>
    <property type="project" value="EnsemblFungi"/>
</dbReference>
<evidence type="ECO:0000259" key="2">
    <source>
        <dbReference type="PROSITE" id="PS50033"/>
    </source>
</evidence>
<reference evidence="3 4" key="1">
    <citation type="journal article" date="2011" name="Proc. Natl. Acad. Sci. U.S.A.">
        <title>Evolutionary erosion of yeast sex chromosomes by mating-type switching accidents.</title>
        <authorList>
            <person name="Gordon J.L."/>
            <person name="Armisen D."/>
            <person name="Proux-Wera E."/>
            <person name="Oheigeartaigh S.S."/>
            <person name="Byrne K.P."/>
            <person name="Wolfe K.H."/>
        </authorList>
    </citation>
    <scope>NUCLEOTIDE SEQUENCE [LARGE SCALE GENOMIC DNA]</scope>
    <source>
        <strain evidence="4">ATCC 22294 / BCRC 22015 / CBS 2517 / CECT 1963 / NBRC 1671 / NRRL Y-8276</strain>
    </source>
</reference>
<dbReference type="Pfam" id="PF14555">
    <property type="entry name" value="UBA_4"/>
    <property type="match status" value="1"/>
</dbReference>
<evidence type="ECO:0000313" key="4">
    <source>
        <dbReference type="Proteomes" id="UP000005220"/>
    </source>
</evidence>
<dbReference type="InterPro" id="IPR001012">
    <property type="entry name" value="UBX_dom"/>
</dbReference>
<dbReference type="GO" id="GO:0030674">
    <property type="term" value="F:protein-macromolecule adaptor activity"/>
    <property type="evidence" value="ECO:0007669"/>
    <property type="project" value="EnsemblFungi"/>
</dbReference>
<dbReference type="GO" id="GO:0072671">
    <property type="term" value="P:mitochondria-associated ubiquitin-dependent protein catabolic process"/>
    <property type="evidence" value="ECO:0007669"/>
    <property type="project" value="EnsemblFungi"/>
</dbReference>
<accession>H2AT38</accession>
<keyword evidence="4" id="KW-1185">Reference proteome</keyword>
<dbReference type="GO" id="GO:0005886">
    <property type="term" value="C:plasma membrane"/>
    <property type="evidence" value="ECO:0007669"/>
    <property type="project" value="EnsemblFungi"/>
</dbReference>
<feature type="coiled-coil region" evidence="1">
    <location>
        <begin position="348"/>
        <end position="414"/>
    </location>
</feature>
<dbReference type="Gene3D" id="1.10.8.10">
    <property type="entry name" value="DNA helicase RuvA subunit, C-terminal domain"/>
    <property type="match status" value="1"/>
</dbReference>
<protein>
    <recommendedName>
        <fullName evidence="2">UBX domain-containing protein</fullName>
    </recommendedName>
</protein>
<sequence length="591" mass="68205">MPIISHGGEEFHLSHEEEDKLNHFQAVTNFPENELSLIIKLLKNHSWQLEPAISRYFDSEAWKDNLNQIDTPPVLSSREISSTPSDRVAINPSMVDQVRNNHLVAILPVVHALPHDYKNRFKVVGLNNTTTSNAGPSLLVLILTIIPNTIIKIISFIFSFFVGSSSNKRNNVIRVPQLPISETNFIDLSKIIKDSNKLTHVQQILANNRLPFNECLRIAREEFKFLLVVLIGETNDTEEPANNDINSIKFLTEIITDNGVLKILDEYQGDLIVYMGCVNELEPWLVARELHVKYTPELLLLGNVLNRNGSINGAVKLSVLSKLKISTTKKFQNSLKLTLERFSPELIVSKTEMEELKISRQIKQLQENAFNESLRKDKIKEEQRKSKENELKLQQELKLQEEKLKKRKDTVNNLKWLKLCIDLLKNQEPEKREDVKHATLQIRTSNGERIIKKFSKNTTLHSIYLNVGCHLYLKNNRVDSEDWRNSIVQKIKELISDETVLCFKDLEVVEKEIDEMPLSKIIDKELTKWENGPLENEDEIFINFELVSPFPRYKVPLEKDVRISEVNQLWPNGSLLVEDIVELEESDSEEE</sequence>
<organism evidence="3 4">
    <name type="scientific">Kazachstania africana (strain ATCC 22294 / BCRC 22015 / CBS 2517 / CECT 1963 / NBRC 1671 / NRRL Y-8276)</name>
    <name type="common">Yeast</name>
    <name type="synonym">Kluyveromyces africanus</name>
    <dbReference type="NCBI Taxonomy" id="1071382"/>
    <lineage>
        <taxon>Eukaryota</taxon>
        <taxon>Fungi</taxon>
        <taxon>Dikarya</taxon>
        <taxon>Ascomycota</taxon>
        <taxon>Saccharomycotina</taxon>
        <taxon>Saccharomycetes</taxon>
        <taxon>Saccharomycetales</taxon>
        <taxon>Saccharomycetaceae</taxon>
        <taxon>Kazachstania</taxon>
    </lineage>
</organism>
<dbReference type="InParanoid" id="H2AT38"/>
<keyword evidence="1" id="KW-0175">Coiled coil</keyword>
<dbReference type="HOGENOM" id="CLU_414514_0_0_1"/>
<dbReference type="EMBL" id="HE650823">
    <property type="protein sequence ID" value="CCF57538.1"/>
    <property type="molecule type" value="Genomic_DNA"/>
</dbReference>
<proteinExistence type="predicted"/>
<dbReference type="SUPFAM" id="SSF54236">
    <property type="entry name" value="Ubiquitin-like"/>
    <property type="match status" value="1"/>
</dbReference>
<dbReference type="RefSeq" id="XP_003956673.1">
    <property type="nucleotide sequence ID" value="XM_003956624.1"/>
</dbReference>
<dbReference type="Gene3D" id="3.10.20.90">
    <property type="entry name" value="Phosphatidylinositol 3-kinase Catalytic Subunit, Chain A, domain 1"/>
    <property type="match status" value="1"/>
</dbReference>
<feature type="domain" description="UBX" evidence="2">
    <location>
        <begin position="433"/>
        <end position="464"/>
    </location>
</feature>
<dbReference type="InterPro" id="IPR050730">
    <property type="entry name" value="UBX_domain-protein"/>
</dbReference>
<dbReference type="SMART" id="SM00166">
    <property type="entry name" value="UBX"/>
    <property type="match status" value="1"/>
</dbReference>
<gene>
    <name evidence="3" type="primary">KAFR0C05470</name>
    <name evidence="3" type="ORF">KAFR_0C05470</name>
</gene>
<dbReference type="GO" id="GO:0036503">
    <property type="term" value="P:ERAD pathway"/>
    <property type="evidence" value="ECO:0007669"/>
    <property type="project" value="EnsemblFungi"/>
</dbReference>
<dbReference type="STRING" id="1071382.H2AT38"/>
<dbReference type="Proteomes" id="UP000005220">
    <property type="component" value="Chromosome 3"/>
</dbReference>
<dbReference type="CDD" id="cd14273">
    <property type="entry name" value="UBA_TAP-C_like"/>
    <property type="match status" value="1"/>
</dbReference>
<evidence type="ECO:0000313" key="3">
    <source>
        <dbReference type="EMBL" id="CCF57538.1"/>
    </source>
</evidence>
<dbReference type="PANTHER" id="PTHR23322:SF1">
    <property type="entry name" value="FAS-ASSOCIATED FACTOR 2"/>
    <property type="match status" value="1"/>
</dbReference>
<dbReference type="GO" id="GO:0000837">
    <property type="term" value="C:Doa10p ubiquitin ligase complex"/>
    <property type="evidence" value="ECO:0007669"/>
    <property type="project" value="EnsemblFungi"/>
</dbReference>